<dbReference type="HOGENOM" id="CLU_1851787_0_0_11"/>
<keyword evidence="2" id="KW-1185">Reference proteome</keyword>
<dbReference type="AlphaFoldDB" id="S2Z387"/>
<accession>S2Z387</accession>
<name>S2Z387_9CORY</name>
<gene>
    <name evidence="1" type="ORF">HMPREF1219_00171</name>
</gene>
<sequence length="138" mass="15538">MSEPILQAMYSVPIRRRVGSTESIIPEEYRHRIHTKWQEHVRCSLYPGENLVKITWDGPEQAILTYQRENGAVSRRVGVVPASSGGGGTLPELHRPSHIRRGLYLRVIRRCGTGRILSNRISHGHRDGRILTTPVGVA</sequence>
<proteinExistence type="predicted"/>
<dbReference type="STRING" id="1125779.HMPREF1219_00171"/>
<organism evidence="1 2">
    <name type="scientific">Corynebacterium pyruviciproducens ATCC BAA-1742</name>
    <dbReference type="NCBI Taxonomy" id="1125779"/>
    <lineage>
        <taxon>Bacteria</taxon>
        <taxon>Bacillati</taxon>
        <taxon>Actinomycetota</taxon>
        <taxon>Actinomycetes</taxon>
        <taxon>Mycobacteriales</taxon>
        <taxon>Corynebacteriaceae</taxon>
        <taxon>Corynebacterium</taxon>
    </lineage>
</organism>
<comment type="caution">
    <text evidence="1">The sequence shown here is derived from an EMBL/GenBank/DDBJ whole genome shotgun (WGS) entry which is preliminary data.</text>
</comment>
<evidence type="ECO:0000313" key="1">
    <source>
        <dbReference type="EMBL" id="EPD70876.1"/>
    </source>
</evidence>
<reference evidence="1 2" key="1">
    <citation type="submission" date="2013-05" db="EMBL/GenBank/DDBJ databases">
        <title>The Genome Sequence of Corynebacterium pyruviciproducens 1773O (ATCC BAA-1742).</title>
        <authorList>
            <consortium name="The Broad Institute Genomics Platform"/>
            <person name="Earl A."/>
            <person name="Ward D."/>
            <person name="Feldgarden M."/>
            <person name="Gevers D."/>
            <person name="Tong J."/>
            <person name="Walker B."/>
            <person name="Young S."/>
            <person name="Zeng Q."/>
            <person name="Gargeya S."/>
            <person name="Fitzgerald M."/>
            <person name="Haas B."/>
            <person name="Abouelleil A."/>
            <person name="Allen A.W."/>
            <person name="Alvarado L."/>
            <person name="Arachchi H.M."/>
            <person name="Berlin A.M."/>
            <person name="Chapman S.B."/>
            <person name="Gainer-Dewar J."/>
            <person name="Goldberg J."/>
            <person name="Griggs A."/>
            <person name="Gujja S."/>
            <person name="Hansen M."/>
            <person name="Howarth C."/>
            <person name="Imamovic A."/>
            <person name="Ireland A."/>
            <person name="Larimer J."/>
            <person name="McCowan C."/>
            <person name="Murphy C."/>
            <person name="Pearson M."/>
            <person name="Poon T.W."/>
            <person name="Priest M."/>
            <person name="Roberts A."/>
            <person name="Saif S."/>
            <person name="Shea T."/>
            <person name="Sisk P."/>
            <person name="Sykes S."/>
            <person name="Wortman J."/>
            <person name="Nusbaum C."/>
            <person name="Birren B."/>
        </authorList>
    </citation>
    <scope>NUCLEOTIDE SEQUENCE [LARGE SCALE GENOMIC DNA]</scope>
    <source>
        <strain evidence="1 2">ATCC BAA-1742</strain>
    </source>
</reference>
<dbReference type="EMBL" id="ATBY01000002">
    <property type="protein sequence ID" value="EPD70876.1"/>
    <property type="molecule type" value="Genomic_DNA"/>
</dbReference>
<protein>
    <submittedName>
        <fullName evidence="1">Uncharacterized protein</fullName>
    </submittedName>
</protein>
<evidence type="ECO:0000313" key="2">
    <source>
        <dbReference type="Proteomes" id="UP000014408"/>
    </source>
</evidence>
<dbReference type="Proteomes" id="UP000014408">
    <property type="component" value="Unassembled WGS sequence"/>
</dbReference>